<accession>A0A1Y2N9G1</accession>
<proteinExistence type="predicted"/>
<dbReference type="OrthoDB" id="9779267at2"/>
<dbReference type="InterPro" id="IPR002591">
    <property type="entry name" value="Phosphodiest/P_Trfase"/>
</dbReference>
<gene>
    <name evidence="1" type="ORF">BG845_00224</name>
</gene>
<dbReference type="EMBL" id="MIGB01000001">
    <property type="protein sequence ID" value="OSY44103.1"/>
    <property type="molecule type" value="Genomic_DNA"/>
</dbReference>
<evidence type="ECO:0000313" key="2">
    <source>
        <dbReference type="Proteomes" id="UP000194360"/>
    </source>
</evidence>
<organism evidence="1 2">
    <name type="scientific">Pseudonocardia autotrophica</name>
    <name type="common">Amycolata autotrophica</name>
    <name type="synonym">Nocardia autotrophica</name>
    <dbReference type="NCBI Taxonomy" id="2074"/>
    <lineage>
        <taxon>Bacteria</taxon>
        <taxon>Bacillati</taxon>
        <taxon>Actinomycetota</taxon>
        <taxon>Actinomycetes</taxon>
        <taxon>Pseudonocardiales</taxon>
        <taxon>Pseudonocardiaceae</taxon>
        <taxon>Pseudonocardia</taxon>
    </lineage>
</organism>
<dbReference type="STRING" id="2074.BG845_00224"/>
<comment type="caution">
    <text evidence="1">The sequence shown here is derived from an EMBL/GenBank/DDBJ whole genome shotgun (WGS) entry which is preliminary data.</text>
</comment>
<dbReference type="SUPFAM" id="SSF53649">
    <property type="entry name" value="Alkaline phosphatase-like"/>
    <property type="match status" value="1"/>
</dbReference>
<name>A0A1Y2N9G1_PSEAH</name>
<dbReference type="Gene3D" id="3.40.720.10">
    <property type="entry name" value="Alkaline Phosphatase, subunit A"/>
    <property type="match status" value="1"/>
</dbReference>
<dbReference type="Pfam" id="PF01663">
    <property type="entry name" value="Phosphodiest"/>
    <property type="match status" value="1"/>
</dbReference>
<protein>
    <submittedName>
        <fullName evidence="1">Type I phosphodiesterase / nucleotide pyrophosphatase</fullName>
    </submittedName>
</protein>
<sequence length="376" mass="39497">MPDLLPRYGTASLSEVVPALLHAIGSPLDDRPPALVLPPARAAVLLLVDGLGHELLHTHAADAPVLAGLTDAGPLTVGFPSTTPISLTSLGTGLPPGAHGTLGLSFRVDGRLLDALGWSEGRRDRRETLVPEQVQPEPTALERAAAAGVDVRVVSHREFRTSGLTRSGLRGGEYRGVGALGDLAAEILSGVDDRVPGPRLVYGYHADLDQLGHVYGPGSPAWRWQLRQIDALAGMLIEALPAGTLFAVTGDHGMVTVDRTVDADTTPELQQGVALLGGDPRARHVYTEPGAADDVLAAWRAVLGDDAVVVLRDQAVAEGWFGPVADRVLDRIGDVVVALRGTAAVVRTEFEPYLASFPGQHGSFTSAEQLVPLLTH</sequence>
<dbReference type="Proteomes" id="UP000194360">
    <property type="component" value="Unassembled WGS sequence"/>
</dbReference>
<dbReference type="PANTHER" id="PTHR10151:SF120">
    <property type="entry name" value="BIS(5'-ADENOSYL)-TRIPHOSPHATASE"/>
    <property type="match status" value="1"/>
</dbReference>
<evidence type="ECO:0000313" key="1">
    <source>
        <dbReference type="EMBL" id="OSY44103.1"/>
    </source>
</evidence>
<dbReference type="RefSeq" id="WP_085910562.1">
    <property type="nucleotide sequence ID" value="NZ_AP018920.1"/>
</dbReference>
<dbReference type="PANTHER" id="PTHR10151">
    <property type="entry name" value="ECTONUCLEOTIDE PYROPHOSPHATASE/PHOSPHODIESTERASE"/>
    <property type="match status" value="1"/>
</dbReference>
<dbReference type="AlphaFoldDB" id="A0A1Y2N9G1"/>
<dbReference type="InterPro" id="IPR017850">
    <property type="entry name" value="Alkaline_phosphatase_core_sf"/>
</dbReference>
<reference evidence="1 2" key="1">
    <citation type="submission" date="2016-09" db="EMBL/GenBank/DDBJ databases">
        <title>Pseudonocardia autotrophica DSM535, a candidate organism with high potential of specific P450 cytochromes.</title>
        <authorList>
            <person name="Grumaz C."/>
            <person name="Vainshtein Y."/>
            <person name="Kirstahler P."/>
            <person name="Sohn K."/>
        </authorList>
    </citation>
    <scope>NUCLEOTIDE SEQUENCE [LARGE SCALE GENOMIC DNA]</scope>
    <source>
        <strain evidence="1 2">DSM 535</strain>
    </source>
</reference>
<keyword evidence="2" id="KW-1185">Reference proteome</keyword>
<dbReference type="GO" id="GO:0016787">
    <property type="term" value="F:hydrolase activity"/>
    <property type="evidence" value="ECO:0007669"/>
    <property type="project" value="UniProtKB-ARBA"/>
</dbReference>